<dbReference type="EMBL" id="CAEZXX010000105">
    <property type="protein sequence ID" value="CAB4716968.1"/>
    <property type="molecule type" value="Genomic_DNA"/>
</dbReference>
<evidence type="ECO:0000313" key="12">
    <source>
        <dbReference type="EMBL" id="CAB5056427.1"/>
    </source>
</evidence>
<dbReference type="SUPFAM" id="SSF141322">
    <property type="entry name" value="NfeD domain-like"/>
    <property type="match status" value="1"/>
</dbReference>
<evidence type="ECO:0000256" key="4">
    <source>
        <dbReference type="ARBA" id="ARBA00023136"/>
    </source>
</evidence>
<feature type="compositionally biased region" description="Basic and acidic residues" evidence="5">
    <location>
        <begin position="427"/>
        <end position="440"/>
    </location>
</feature>
<dbReference type="Gene3D" id="2.40.50.140">
    <property type="entry name" value="Nucleic acid-binding proteins"/>
    <property type="match status" value="1"/>
</dbReference>
<evidence type="ECO:0000313" key="9">
    <source>
        <dbReference type="EMBL" id="CAB4716968.1"/>
    </source>
</evidence>
<evidence type="ECO:0000256" key="6">
    <source>
        <dbReference type="SAM" id="Phobius"/>
    </source>
</evidence>
<gene>
    <name evidence="9" type="ORF">UFOPK2602_01478</name>
    <name evidence="10" type="ORF">UFOPK2806_00537</name>
    <name evidence="11" type="ORF">UFOPK3417_01036</name>
    <name evidence="12" type="ORF">UFOPK4306_00561</name>
</gene>
<dbReference type="InterPro" id="IPR002810">
    <property type="entry name" value="NfeD-like_C"/>
</dbReference>
<dbReference type="AlphaFoldDB" id="A0A6J6R656"/>
<dbReference type="PANTHER" id="PTHR33507">
    <property type="entry name" value="INNER MEMBRANE PROTEIN YBBJ"/>
    <property type="match status" value="1"/>
</dbReference>
<evidence type="ECO:0000313" key="10">
    <source>
        <dbReference type="EMBL" id="CAB4743258.1"/>
    </source>
</evidence>
<evidence type="ECO:0000256" key="2">
    <source>
        <dbReference type="ARBA" id="ARBA00022692"/>
    </source>
</evidence>
<keyword evidence="4 6" id="KW-0472">Membrane</keyword>
<dbReference type="Gene3D" id="3.90.226.10">
    <property type="entry name" value="2-enoyl-CoA Hydratase, Chain A, domain 1"/>
    <property type="match status" value="1"/>
</dbReference>
<dbReference type="Pfam" id="PF01957">
    <property type="entry name" value="NfeD"/>
    <property type="match status" value="1"/>
</dbReference>
<evidence type="ECO:0000259" key="7">
    <source>
        <dbReference type="Pfam" id="PF01957"/>
    </source>
</evidence>
<dbReference type="EMBL" id="CAFBQP010000015">
    <property type="protein sequence ID" value="CAB5056427.1"/>
    <property type="molecule type" value="Genomic_DNA"/>
</dbReference>
<dbReference type="InterPro" id="IPR012340">
    <property type="entry name" value="NA-bd_OB-fold"/>
</dbReference>
<evidence type="ECO:0000313" key="11">
    <source>
        <dbReference type="EMBL" id="CAB4876651.1"/>
    </source>
</evidence>
<comment type="subcellular location">
    <subcellularLocation>
        <location evidence="1">Membrane</location>
        <topology evidence="1">Multi-pass membrane protein</topology>
    </subcellularLocation>
</comment>
<feature type="region of interest" description="Disordered" evidence="5">
    <location>
        <begin position="424"/>
        <end position="460"/>
    </location>
</feature>
<feature type="domain" description="NfeD integral membrane" evidence="8">
    <location>
        <begin position="238"/>
        <end position="349"/>
    </location>
</feature>
<reference evidence="9" key="1">
    <citation type="submission" date="2020-05" db="EMBL/GenBank/DDBJ databases">
        <authorList>
            <person name="Chiriac C."/>
            <person name="Salcher M."/>
            <person name="Ghai R."/>
            <person name="Kavagutti S V."/>
        </authorList>
    </citation>
    <scope>NUCLEOTIDE SEQUENCE</scope>
</reference>
<feature type="transmembrane region" description="Helical" evidence="6">
    <location>
        <begin position="331"/>
        <end position="349"/>
    </location>
</feature>
<keyword evidence="2 6" id="KW-0812">Transmembrane</keyword>
<name>A0A6J6R656_9ZZZZ</name>
<feature type="domain" description="NfeD-like C-terminal" evidence="7">
    <location>
        <begin position="367"/>
        <end position="423"/>
    </location>
</feature>
<dbReference type="InterPro" id="IPR052165">
    <property type="entry name" value="Membrane_assoc_protease"/>
</dbReference>
<dbReference type="EMBL" id="CAEZYY010000004">
    <property type="protein sequence ID" value="CAB4743258.1"/>
    <property type="molecule type" value="Genomic_DNA"/>
</dbReference>
<organism evidence="9">
    <name type="scientific">freshwater metagenome</name>
    <dbReference type="NCBI Taxonomy" id="449393"/>
    <lineage>
        <taxon>unclassified sequences</taxon>
        <taxon>metagenomes</taxon>
        <taxon>ecological metagenomes</taxon>
    </lineage>
</organism>
<keyword evidence="3 6" id="KW-1133">Transmembrane helix</keyword>
<feature type="transmembrane region" description="Helical" evidence="6">
    <location>
        <begin position="284"/>
        <end position="301"/>
    </location>
</feature>
<evidence type="ECO:0000256" key="5">
    <source>
        <dbReference type="SAM" id="MobiDB-lite"/>
    </source>
</evidence>
<dbReference type="PANTHER" id="PTHR33507:SF4">
    <property type="entry name" value="NODULATION COMPETITIVENESS PROTEIN NFED"/>
    <property type="match status" value="1"/>
</dbReference>
<accession>A0A6J6R656</accession>
<feature type="transmembrane region" description="Helical" evidence="6">
    <location>
        <begin position="308"/>
        <end position="325"/>
    </location>
</feature>
<dbReference type="Pfam" id="PF24961">
    <property type="entry name" value="NfeD_membrane"/>
    <property type="match status" value="1"/>
</dbReference>
<evidence type="ECO:0000259" key="8">
    <source>
        <dbReference type="Pfam" id="PF24961"/>
    </source>
</evidence>
<dbReference type="GO" id="GO:0016020">
    <property type="term" value="C:membrane"/>
    <property type="evidence" value="ECO:0007669"/>
    <property type="project" value="UniProtKB-SubCell"/>
</dbReference>
<dbReference type="EMBL" id="CAFBLR010000091">
    <property type="protein sequence ID" value="CAB4876651.1"/>
    <property type="molecule type" value="Genomic_DNA"/>
</dbReference>
<dbReference type="InterPro" id="IPR056739">
    <property type="entry name" value="NfeD_membrane"/>
</dbReference>
<feature type="transmembrane region" description="Helical" evidence="6">
    <location>
        <begin position="229"/>
        <end position="252"/>
    </location>
</feature>
<evidence type="ECO:0000256" key="3">
    <source>
        <dbReference type="ARBA" id="ARBA00022989"/>
    </source>
</evidence>
<protein>
    <submittedName>
        <fullName evidence="9">Unannotated protein</fullName>
    </submittedName>
</protein>
<sequence>MRRLAIVILLATLAAPAARAFAQDGGTTANQGAAPVDVFKVTGLIDPVLANGIDKAIDRAVKNGSQALVIQMNSKGAVVSRARMERLAQHIATSEIPVAIWVGPSGARATGLAGQLLGAAAATGMAGKTKIGNFGEPLAPAGVTLQLGDAAQELRARTVGSQDARQLGLVRIGSKDPTIEIVKNMIAGLDGLEYNGRVLDTAIETVQGGTTQQQLTGARFTDLGLTDRLFHTVASPPIAYLLFITALALLIFEFYTAGVGLAGLIGAGCLVLGCYGLGALPVRGWAVGMIVAAMLVSAVDVQVGIPRFWTGVGLLGNLVGALWLFRDGFMLSWITLSVGMIAIALTFIVGMPSMVRTRFATPTIGREWMIGEMGEAVIAVDPEGIVEVRGAQWRARANRATPVGRGDKVRVVAIDGVTLEVEPETGGARDYRERRPKTDDGLVDADPVASAESASANGTN</sequence>
<proteinExistence type="predicted"/>
<evidence type="ECO:0000256" key="1">
    <source>
        <dbReference type="ARBA" id="ARBA00004141"/>
    </source>
</evidence>
<feature type="transmembrane region" description="Helical" evidence="6">
    <location>
        <begin position="259"/>
        <end position="278"/>
    </location>
</feature>